<dbReference type="InterPro" id="IPR001251">
    <property type="entry name" value="CRAL-TRIO_dom"/>
</dbReference>
<keyword evidence="4" id="KW-1185">Reference proteome</keyword>
<feature type="region of interest" description="Disordered" evidence="1">
    <location>
        <begin position="1"/>
        <end position="91"/>
    </location>
</feature>
<evidence type="ECO:0000313" key="4">
    <source>
        <dbReference type="Proteomes" id="UP000823046"/>
    </source>
</evidence>
<reference evidence="3 4" key="1">
    <citation type="journal article" date="2020" name="bioRxiv">
        <title>Metabolic contributions of an alphaproteobacterial endosymbiont in the apicomplexan Cardiosporidium cionae.</title>
        <authorList>
            <person name="Hunter E.S."/>
            <person name="Paight C.J."/>
            <person name="Lane C.E."/>
        </authorList>
    </citation>
    <scope>NUCLEOTIDE SEQUENCE [LARGE SCALE GENOMIC DNA]</scope>
    <source>
        <strain evidence="3">ESH_2018</strain>
    </source>
</reference>
<sequence length="626" mass="70380">MKSGTTDPLIVSEPAENVDIPLSPSIQSSSDFQSASDPSEEADNQEKVSDTTAQFASWDLSSPVEATSSSLPVSTDPLKPEPSVPVSFSSSDIGTNIDAECPVTLERNLSAQFASASLGEPLPDDSEAVANEGQSLIYYLENTKEEAHSTFCEVNEQQLLDHVSTNSEDEIPNEIETPIQSEAIATIPENIKESQSQYSSMIPGPCSGQLCIPIVLLTMSPTPDMLESYGHFHEIAHNLISVCDVAPHLSLVGDIRLLRFLIGYRMNEILASDAFRKHLQWLKLMSGDTLIRKYIEAEMLDQLRPENAPNHEKVLRHFPINFLLRDESGNPILDKEGNILSIERPGFLDEKRLSAELSDSEIMLWHTYQLEFRSMLLDRMSQDRNMIVKATIIIDLAGFTTRSVNRQTMNLLRQSIFLASENYPETMSYVFFVNTPKVFFTVWNVLKGWLNERTLSKIHILDCSYEEVLFRYIDKVNLPKFLGGSALSPLATVPLCGLLSNDRFGLGINRQTLTITPRKKEQLFYKLFGGMQLSWAWALRDQDVGFSVKLVRAISNQSTIRKANEETIVEFQRYDSSRTIRGLISASSNSTIIFTWDNSWGLFSSRVIHYEIVQLIEADQRLSLDV</sequence>
<gene>
    <name evidence="3" type="ORF">IE077_002082</name>
</gene>
<name>A0ABQ7JBQ3_9APIC</name>
<dbReference type="PROSITE" id="PS50191">
    <property type="entry name" value="CRAL_TRIO"/>
    <property type="match status" value="1"/>
</dbReference>
<dbReference type="InterPro" id="IPR036598">
    <property type="entry name" value="GOLD_dom_sf"/>
</dbReference>
<evidence type="ECO:0000313" key="3">
    <source>
        <dbReference type="EMBL" id="KAF8821396.1"/>
    </source>
</evidence>
<feature type="compositionally biased region" description="Polar residues" evidence="1">
    <location>
        <begin position="64"/>
        <end position="73"/>
    </location>
</feature>
<proteinExistence type="predicted"/>
<dbReference type="Proteomes" id="UP000823046">
    <property type="component" value="Unassembled WGS sequence"/>
</dbReference>
<dbReference type="PANTHER" id="PTHR23324:SF83">
    <property type="entry name" value="SEC14-LIKE PROTEIN 2"/>
    <property type="match status" value="1"/>
</dbReference>
<dbReference type="InterPro" id="IPR036865">
    <property type="entry name" value="CRAL-TRIO_dom_sf"/>
</dbReference>
<dbReference type="EMBL" id="JADAQX010000185">
    <property type="protein sequence ID" value="KAF8821396.1"/>
    <property type="molecule type" value="Genomic_DNA"/>
</dbReference>
<dbReference type="CDD" id="cd00170">
    <property type="entry name" value="SEC14"/>
    <property type="match status" value="1"/>
</dbReference>
<protein>
    <submittedName>
        <fullName evidence="3">CRAL/TRIO domain-containing protein</fullName>
    </submittedName>
</protein>
<dbReference type="Pfam" id="PF00650">
    <property type="entry name" value="CRAL_TRIO"/>
    <property type="match status" value="1"/>
</dbReference>
<evidence type="ECO:0000259" key="2">
    <source>
        <dbReference type="PROSITE" id="PS50191"/>
    </source>
</evidence>
<dbReference type="PANTHER" id="PTHR23324">
    <property type="entry name" value="SEC14 RELATED PROTEIN"/>
    <property type="match status" value="1"/>
</dbReference>
<dbReference type="SUPFAM" id="SSF52087">
    <property type="entry name" value="CRAL/TRIO domain"/>
    <property type="match status" value="1"/>
</dbReference>
<organism evidence="3 4">
    <name type="scientific">Cardiosporidium cionae</name>
    <dbReference type="NCBI Taxonomy" id="476202"/>
    <lineage>
        <taxon>Eukaryota</taxon>
        <taxon>Sar</taxon>
        <taxon>Alveolata</taxon>
        <taxon>Apicomplexa</taxon>
        <taxon>Aconoidasida</taxon>
        <taxon>Nephromycida</taxon>
        <taxon>Cardiosporidium</taxon>
    </lineage>
</organism>
<accession>A0ABQ7JBQ3</accession>
<dbReference type="SUPFAM" id="SSF101576">
    <property type="entry name" value="Supernatant protein factor (SPF), C-terminal domain"/>
    <property type="match status" value="1"/>
</dbReference>
<feature type="compositionally biased region" description="Low complexity" evidence="1">
    <location>
        <begin position="19"/>
        <end position="37"/>
    </location>
</feature>
<dbReference type="Gene3D" id="3.40.525.10">
    <property type="entry name" value="CRAL-TRIO lipid binding domain"/>
    <property type="match status" value="1"/>
</dbReference>
<feature type="domain" description="CRAL-TRIO" evidence="2">
    <location>
        <begin position="310"/>
        <end position="490"/>
    </location>
</feature>
<dbReference type="InterPro" id="IPR051064">
    <property type="entry name" value="SEC14/CRAL-TRIO_domain"/>
</dbReference>
<dbReference type="Gene3D" id="2.60.120.680">
    <property type="entry name" value="GOLD domain"/>
    <property type="match status" value="1"/>
</dbReference>
<evidence type="ECO:0000256" key="1">
    <source>
        <dbReference type="SAM" id="MobiDB-lite"/>
    </source>
</evidence>
<comment type="caution">
    <text evidence="3">The sequence shown here is derived from an EMBL/GenBank/DDBJ whole genome shotgun (WGS) entry which is preliminary data.</text>
</comment>
<dbReference type="SMART" id="SM00516">
    <property type="entry name" value="SEC14"/>
    <property type="match status" value="1"/>
</dbReference>